<feature type="domain" description="Winged helix DNA-binding" evidence="1">
    <location>
        <begin position="20"/>
        <end position="97"/>
    </location>
</feature>
<dbReference type="PANTHER" id="PTHR37318">
    <property type="entry name" value="BSL7504 PROTEIN"/>
    <property type="match status" value="1"/>
</dbReference>
<dbReference type="Proteomes" id="UP000546464">
    <property type="component" value="Unassembled WGS sequence"/>
</dbReference>
<dbReference type="InterPro" id="IPR027395">
    <property type="entry name" value="WH_DNA-bd_dom"/>
</dbReference>
<dbReference type="EMBL" id="JACHVB010000021">
    <property type="protein sequence ID" value="MBC2594360.1"/>
    <property type="molecule type" value="Genomic_DNA"/>
</dbReference>
<dbReference type="Pfam" id="PF13601">
    <property type="entry name" value="HTH_34"/>
    <property type="match status" value="1"/>
</dbReference>
<dbReference type="InterPro" id="IPR011991">
    <property type="entry name" value="ArsR-like_HTH"/>
</dbReference>
<comment type="caution">
    <text evidence="2">The sequence shown here is derived from an EMBL/GenBank/DDBJ whole genome shotgun (WGS) entry which is preliminary data.</text>
</comment>
<reference evidence="2 3" key="1">
    <citation type="submission" date="2020-07" db="EMBL/GenBank/DDBJ databases">
        <authorList>
            <person name="Feng X."/>
        </authorList>
    </citation>
    <scope>NUCLEOTIDE SEQUENCE [LARGE SCALE GENOMIC DNA]</scope>
    <source>
        <strain evidence="2 3">JCM31066</strain>
    </source>
</reference>
<name>A0A842HDR5_9BACT</name>
<dbReference type="PANTHER" id="PTHR37318:SF1">
    <property type="entry name" value="BSL7504 PROTEIN"/>
    <property type="match status" value="1"/>
</dbReference>
<dbReference type="GO" id="GO:0006355">
    <property type="term" value="P:regulation of DNA-templated transcription"/>
    <property type="evidence" value="ECO:0007669"/>
    <property type="project" value="UniProtKB-ARBA"/>
</dbReference>
<evidence type="ECO:0000313" key="3">
    <source>
        <dbReference type="Proteomes" id="UP000546464"/>
    </source>
</evidence>
<protein>
    <submittedName>
        <fullName evidence="2">Transcriptional regulator</fullName>
    </submittedName>
</protein>
<gene>
    <name evidence="2" type="ORF">H5P28_08830</name>
</gene>
<sequence>MARSTNPIDNLERSMHEPKRLAILSTVASEPEGVSFAELKESCELTDGNLNRHLKVLEEESIVRLKKITGEGRARTMVIMTAAGRKKFIAYLDSLEAALVQAAQSAGRPVNLGHVSGANPRPA</sequence>
<dbReference type="SUPFAM" id="SSF46785">
    <property type="entry name" value="Winged helix' DNA-binding domain"/>
    <property type="match status" value="1"/>
</dbReference>
<dbReference type="AlphaFoldDB" id="A0A842HDR5"/>
<evidence type="ECO:0000313" key="2">
    <source>
        <dbReference type="EMBL" id="MBC2594360.1"/>
    </source>
</evidence>
<organism evidence="2 3">
    <name type="scientific">Ruficoccus amylovorans</name>
    <dbReference type="NCBI Taxonomy" id="1804625"/>
    <lineage>
        <taxon>Bacteria</taxon>
        <taxon>Pseudomonadati</taxon>
        <taxon>Verrucomicrobiota</taxon>
        <taxon>Opitutia</taxon>
        <taxon>Puniceicoccales</taxon>
        <taxon>Cerasicoccaceae</taxon>
        <taxon>Ruficoccus</taxon>
    </lineage>
</organism>
<dbReference type="InterPro" id="IPR036390">
    <property type="entry name" value="WH_DNA-bd_sf"/>
</dbReference>
<accession>A0A842HDR5</accession>
<dbReference type="InterPro" id="IPR036388">
    <property type="entry name" value="WH-like_DNA-bd_sf"/>
</dbReference>
<dbReference type="RefSeq" id="WP_185675344.1">
    <property type="nucleotide sequence ID" value="NZ_JACHVB010000021.1"/>
</dbReference>
<keyword evidence="3" id="KW-1185">Reference proteome</keyword>
<evidence type="ECO:0000259" key="1">
    <source>
        <dbReference type="Pfam" id="PF13601"/>
    </source>
</evidence>
<dbReference type="Gene3D" id="1.10.10.10">
    <property type="entry name" value="Winged helix-like DNA-binding domain superfamily/Winged helix DNA-binding domain"/>
    <property type="match status" value="1"/>
</dbReference>
<proteinExistence type="predicted"/>
<dbReference type="CDD" id="cd00090">
    <property type="entry name" value="HTH_ARSR"/>
    <property type="match status" value="1"/>
</dbReference>